<accession>A0A8S0SSL2</accession>
<feature type="chain" id="PRO_5035793791" evidence="1">
    <location>
        <begin position="16"/>
        <end position="79"/>
    </location>
</feature>
<evidence type="ECO:0000256" key="1">
    <source>
        <dbReference type="SAM" id="SignalP"/>
    </source>
</evidence>
<sequence length="79" mass="8595">MTSKFVLLEVAVTVGVEVVVEVEEQGVVLVSEKDLVVGLEVVLKEEEEEEEEVLVAVVEADWVEVLVVDSDLVQDTVVG</sequence>
<dbReference type="AlphaFoldDB" id="A0A8S0SSL2"/>
<organism evidence="2 3">
    <name type="scientific">Olea europaea subsp. europaea</name>
    <dbReference type="NCBI Taxonomy" id="158383"/>
    <lineage>
        <taxon>Eukaryota</taxon>
        <taxon>Viridiplantae</taxon>
        <taxon>Streptophyta</taxon>
        <taxon>Embryophyta</taxon>
        <taxon>Tracheophyta</taxon>
        <taxon>Spermatophyta</taxon>
        <taxon>Magnoliopsida</taxon>
        <taxon>eudicotyledons</taxon>
        <taxon>Gunneridae</taxon>
        <taxon>Pentapetalae</taxon>
        <taxon>asterids</taxon>
        <taxon>lamiids</taxon>
        <taxon>Lamiales</taxon>
        <taxon>Oleaceae</taxon>
        <taxon>Oleeae</taxon>
        <taxon>Olea</taxon>
    </lineage>
</organism>
<dbReference type="Proteomes" id="UP000594638">
    <property type="component" value="Unassembled WGS sequence"/>
</dbReference>
<proteinExistence type="predicted"/>
<dbReference type="Gramene" id="OE9A011504T1">
    <property type="protein sequence ID" value="OE9A011504C1"/>
    <property type="gene ID" value="OE9A011504"/>
</dbReference>
<keyword evidence="3" id="KW-1185">Reference proteome</keyword>
<reference evidence="2 3" key="1">
    <citation type="submission" date="2019-12" db="EMBL/GenBank/DDBJ databases">
        <authorList>
            <person name="Alioto T."/>
            <person name="Alioto T."/>
            <person name="Gomez Garrido J."/>
        </authorList>
    </citation>
    <scope>NUCLEOTIDE SEQUENCE [LARGE SCALE GENOMIC DNA]</scope>
</reference>
<gene>
    <name evidence="2" type="ORF">OLEA9_A011504</name>
</gene>
<name>A0A8S0SSL2_OLEEU</name>
<evidence type="ECO:0000313" key="3">
    <source>
        <dbReference type="Proteomes" id="UP000594638"/>
    </source>
</evidence>
<protein>
    <submittedName>
        <fullName evidence="2">Uncharacterized protein</fullName>
    </submittedName>
</protein>
<dbReference type="EMBL" id="CACTIH010005475">
    <property type="protein sequence ID" value="CAA2994528.1"/>
    <property type="molecule type" value="Genomic_DNA"/>
</dbReference>
<feature type="signal peptide" evidence="1">
    <location>
        <begin position="1"/>
        <end position="15"/>
    </location>
</feature>
<keyword evidence="1" id="KW-0732">Signal</keyword>
<comment type="caution">
    <text evidence="2">The sequence shown here is derived from an EMBL/GenBank/DDBJ whole genome shotgun (WGS) entry which is preliminary data.</text>
</comment>
<evidence type="ECO:0000313" key="2">
    <source>
        <dbReference type="EMBL" id="CAA2994528.1"/>
    </source>
</evidence>